<gene>
    <name evidence="5" type="ORF">FF098_010455</name>
    <name evidence="4" type="ORF">GCM10011355_21020</name>
</gene>
<dbReference type="InterPro" id="IPR000801">
    <property type="entry name" value="Esterase-like"/>
</dbReference>
<evidence type="ECO:0000256" key="1">
    <source>
        <dbReference type="ARBA" id="ARBA00005622"/>
    </source>
</evidence>
<dbReference type="InterPro" id="IPR052558">
    <property type="entry name" value="Siderophore_Hydrolase_D"/>
</dbReference>
<dbReference type="EMBL" id="VCJR02000002">
    <property type="protein sequence ID" value="NHK28326.1"/>
    <property type="molecule type" value="Genomic_DNA"/>
</dbReference>
<dbReference type="Gene3D" id="3.40.50.1820">
    <property type="entry name" value="alpha/beta hydrolase"/>
    <property type="match status" value="1"/>
</dbReference>
<reference evidence="5 7" key="2">
    <citation type="submission" date="2020-02" db="EMBL/GenBank/DDBJ databases">
        <title>Genome sequence of Parvularcula flava strain NH6-79.</title>
        <authorList>
            <person name="Abdul Karim M.H."/>
            <person name="Lam M.Q."/>
            <person name="Chen S.J."/>
            <person name="Yahya A."/>
            <person name="Shahir S."/>
            <person name="Shamsir M.S."/>
            <person name="Chong C.S."/>
        </authorList>
    </citation>
    <scope>NUCLEOTIDE SEQUENCE [LARGE SCALE GENOMIC DNA]</scope>
    <source>
        <strain evidence="5 7">NH6-79</strain>
    </source>
</reference>
<name>A0A8J3A2I4_9PROT</name>
<dbReference type="AlphaFoldDB" id="A0A8J3A2I4"/>
<evidence type="ECO:0000256" key="2">
    <source>
        <dbReference type="ARBA" id="ARBA00022801"/>
    </source>
</evidence>
<dbReference type="PANTHER" id="PTHR40841">
    <property type="entry name" value="SIDEROPHORE TRIACETYLFUSARININE C ESTERASE"/>
    <property type="match status" value="1"/>
</dbReference>
<dbReference type="SUPFAM" id="SSF53474">
    <property type="entry name" value="alpha/beta-Hydrolases"/>
    <property type="match status" value="1"/>
</dbReference>
<dbReference type="EMBL" id="BMGZ01000002">
    <property type="protein sequence ID" value="GGH98138.1"/>
    <property type="molecule type" value="Genomic_DNA"/>
</dbReference>
<proteinExistence type="inferred from homology"/>
<dbReference type="Proteomes" id="UP000621856">
    <property type="component" value="Unassembled WGS sequence"/>
</dbReference>
<evidence type="ECO:0000313" key="6">
    <source>
        <dbReference type="Proteomes" id="UP000621856"/>
    </source>
</evidence>
<keyword evidence="3" id="KW-0732">Signal</keyword>
<reference evidence="4" key="3">
    <citation type="submission" date="2020-09" db="EMBL/GenBank/DDBJ databases">
        <authorList>
            <person name="Sun Q."/>
            <person name="Zhou Y."/>
        </authorList>
    </citation>
    <scope>NUCLEOTIDE SEQUENCE</scope>
    <source>
        <strain evidence="4">CGMCC 1.14984</strain>
    </source>
</reference>
<organism evidence="4 6">
    <name type="scientific">Aquisalinus luteolus</name>
    <dbReference type="NCBI Taxonomy" id="1566827"/>
    <lineage>
        <taxon>Bacteria</taxon>
        <taxon>Pseudomonadati</taxon>
        <taxon>Pseudomonadota</taxon>
        <taxon>Alphaproteobacteria</taxon>
        <taxon>Parvularculales</taxon>
        <taxon>Parvularculaceae</taxon>
        <taxon>Aquisalinus</taxon>
    </lineage>
</organism>
<evidence type="ECO:0000256" key="3">
    <source>
        <dbReference type="SAM" id="SignalP"/>
    </source>
</evidence>
<feature type="signal peptide" evidence="3">
    <location>
        <begin position="1"/>
        <end position="27"/>
    </location>
</feature>
<comment type="caution">
    <text evidence="4">The sequence shown here is derived from an EMBL/GenBank/DDBJ whole genome shotgun (WGS) entry which is preliminary data.</text>
</comment>
<evidence type="ECO:0000313" key="5">
    <source>
        <dbReference type="EMBL" id="NHK28326.1"/>
    </source>
</evidence>
<dbReference type="Pfam" id="PF00756">
    <property type="entry name" value="Esterase"/>
    <property type="match status" value="1"/>
</dbReference>
<keyword evidence="7" id="KW-1185">Reference proteome</keyword>
<accession>A0A8J3A2I4</accession>
<dbReference type="InterPro" id="IPR029058">
    <property type="entry name" value="AB_hydrolase_fold"/>
</dbReference>
<feature type="chain" id="PRO_5035272449" evidence="3">
    <location>
        <begin position="28"/>
        <end position="296"/>
    </location>
</feature>
<protein>
    <submittedName>
        <fullName evidence="5">Alpha/beta hydrolase</fullName>
    </submittedName>
</protein>
<reference evidence="4" key="1">
    <citation type="journal article" date="2014" name="Int. J. Syst. Evol. Microbiol.">
        <title>Complete genome sequence of Corynebacterium casei LMG S-19264T (=DSM 44701T), isolated from a smear-ripened cheese.</title>
        <authorList>
            <consortium name="US DOE Joint Genome Institute (JGI-PGF)"/>
            <person name="Walter F."/>
            <person name="Albersmeier A."/>
            <person name="Kalinowski J."/>
            <person name="Ruckert C."/>
        </authorList>
    </citation>
    <scope>NUCLEOTIDE SEQUENCE</scope>
    <source>
        <strain evidence="4">CGMCC 1.14984</strain>
    </source>
</reference>
<dbReference type="GO" id="GO:0016788">
    <property type="term" value="F:hydrolase activity, acting on ester bonds"/>
    <property type="evidence" value="ECO:0007669"/>
    <property type="project" value="TreeGrafter"/>
</dbReference>
<keyword evidence="2 5" id="KW-0378">Hydrolase</keyword>
<comment type="similarity">
    <text evidence="1">Belongs to the esterase D family.</text>
</comment>
<dbReference type="PANTHER" id="PTHR40841:SF2">
    <property type="entry name" value="SIDEROPHORE-DEGRADING ESTERASE (EUROFUNG)"/>
    <property type="match status" value="1"/>
</dbReference>
<dbReference type="RefSeq" id="WP_155140233.1">
    <property type="nucleotide sequence ID" value="NZ_BMGZ01000002.1"/>
</dbReference>
<sequence length="296" mass="33164">MSARMPVRLTILALLACITALATPAAAQYRALDALPGLAPADHHVVTSKHTGREHQIFIRLPEKYDEEPGKHWPVVFLLDGDILFPMLGSYHLLLHYDLPVPDAIVVGIGYGSFGEGNYRYEDYSTPPLPEDIAAAMPEEYGHGADTYLKFIEEEVFAHVNMGYRADPERRIIVGQSRGAHFVLYAARERPELFWGMIASNPSLRPNTESFYADYAAMPDAGTNLYFSSGENDIERLRGEALDLFAHLEGQESLPWRLEMASVPGGTHSASIVDVYRDAMLWLFEDEADDWKSVYE</sequence>
<dbReference type="Proteomes" id="UP000818603">
    <property type="component" value="Unassembled WGS sequence"/>
</dbReference>
<evidence type="ECO:0000313" key="4">
    <source>
        <dbReference type="EMBL" id="GGH98138.1"/>
    </source>
</evidence>
<evidence type="ECO:0000313" key="7">
    <source>
        <dbReference type="Proteomes" id="UP000818603"/>
    </source>
</evidence>